<comment type="caution">
    <text evidence="2">The sequence shown here is derived from an EMBL/GenBank/DDBJ whole genome shotgun (WGS) entry which is preliminary data.</text>
</comment>
<dbReference type="PANTHER" id="PTHR33116">
    <property type="entry name" value="REVERSE TRANSCRIPTASE ZINC-BINDING DOMAIN-CONTAINING PROTEIN-RELATED-RELATED"/>
    <property type="match status" value="1"/>
</dbReference>
<dbReference type="InterPro" id="IPR026960">
    <property type="entry name" value="RVT-Znf"/>
</dbReference>
<evidence type="ECO:0000259" key="1">
    <source>
        <dbReference type="Pfam" id="PF13966"/>
    </source>
</evidence>
<feature type="domain" description="Reverse transcriptase zinc-binding" evidence="1">
    <location>
        <begin position="377"/>
        <end position="473"/>
    </location>
</feature>
<dbReference type="PANTHER" id="PTHR33116:SF86">
    <property type="entry name" value="REVERSE TRANSCRIPTASE DOMAIN-CONTAINING PROTEIN"/>
    <property type="match status" value="1"/>
</dbReference>
<proteinExistence type="predicted"/>
<accession>A0AAW2RFB4</accession>
<dbReference type="EMBL" id="JACGWJ010000013">
    <property type="protein sequence ID" value="KAL0378890.1"/>
    <property type="molecule type" value="Genomic_DNA"/>
</dbReference>
<reference evidence="2" key="2">
    <citation type="journal article" date="2024" name="Plant">
        <title>Genomic evolution and insights into agronomic trait innovations of Sesamum species.</title>
        <authorList>
            <person name="Miao H."/>
            <person name="Wang L."/>
            <person name="Qu L."/>
            <person name="Liu H."/>
            <person name="Sun Y."/>
            <person name="Le M."/>
            <person name="Wang Q."/>
            <person name="Wei S."/>
            <person name="Zheng Y."/>
            <person name="Lin W."/>
            <person name="Duan Y."/>
            <person name="Cao H."/>
            <person name="Xiong S."/>
            <person name="Wang X."/>
            <person name="Wei L."/>
            <person name="Li C."/>
            <person name="Ma Q."/>
            <person name="Ju M."/>
            <person name="Zhao R."/>
            <person name="Li G."/>
            <person name="Mu C."/>
            <person name="Tian Q."/>
            <person name="Mei H."/>
            <person name="Zhang T."/>
            <person name="Gao T."/>
            <person name="Zhang H."/>
        </authorList>
    </citation>
    <scope>NUCLEOTIDE SEQUENCE</scope>
    <source>
        <strain evidence="2">G02</strain>
    </source>
</reference>
<dbReference type="AlphaFoldDB" id="A0AAW2RFB4"/>
<dbReference type="Pfam" id="PF13966">
    <property type="entry name" value="zf-RVT"/>
    <property type="match status" value="1"/>
</dbReference>
<evidence type="ECO:0000313" key="2">
    <source>
        <dbReference type="EMBL" id="KAL0378890.1"/>
    </source>
</evidence>
<organism evidence="2">
    <name type="scientific">Sesamum radiatum</name>
    <name type="common">Black benniseed</name>
    <dbReference type="NCBI Taxonomy" id="300843"/>
    <lineage>
        <taxon>Eukaryota</taxon>
        <taxon>Viridiplantae</taxon>
        <taxon>Streptophyta</taxon>
        <taxon>Embryophyta</taxon>
        <taxon>Tracheophyta</taxon>
        <taxon>Spermatophyta</taxon>
        <taxon>Magnoliopsida</taxon>
        <taxon>eudicotyledons</taxon>
        <taxon>Gunneridae</taxon>
        <taxon>Pentapetalae</taxon>
        <taxon>asterids</taxon>
        <taxon>lamiids</taxon>
        <taxon>Lamiales</taxon>
        <taxon>Pedaliaceae</taxon>
        <taxon>Sesamum</taxon>
    </lineage>
</organism>
<reference evidence="2" key="1">
    <citation type="submission" date="2020-06" db="EMBL/GenBank/DDBJ databases">
        <authorList>
            <person name="Li T."/>
            <person name="Hu X."/>
            <person name="Zhang T."/>
            <person name="Song X."/>
            <person name="Zhang H."/>
            <person name="Dai N."/>
            <person name="Sheng W."/>
            <person name="Hou X."/>
            <person name="Wei L."/>
        </authorList>
    </citation>
    <scope>NUCLEOTIDE SEQUENCE</scope>
    <source>
        <strain evidence="2">G02</strain>
        <tissue evidence="2">Leaf</tissue>
    </source>
</reference>
<protein>
    <submittedName>
        <fullName evidence="2">Mitochondrial protein</fullName>
    </submittedName>
</protein>
<sequence>MMWQQRSKAQWLCDRDRNTKFFHATATSRKKRNEIKRIKDMNGNWQEDLNGVQVVLLGYFHNIFARSMPSDRILEEVLNTVRPKVTAEINEALIQPFTEHEVHSALFGMSPLKSPGPDGMPPLFYQKFWHVIRSDVINCVLHVLNSGLNGACVRATPCHCTCSYLLQKCSVRLADILGVVLVTRHEKYLGLSAVAGRSRGELFQGIKDQIWSRVQGWNAKLLSQAGRGVLIKSVLQSIPTYVISCFRLPDYFLRDIEAMLADFWWHSKGERRTHWVGWNKLCRSKQDGGLGFREMKAFNRAPLAKQGWRLLKKLLSLLSQIMRTKYYKGQSFWDAQLGSRPSLTWRSIFEVRDLLLSGCRLGSPDAIIWQYSNKGEYSVQSAYKLEVQRMRQQQPSTSSMKRVTEPRLWSFIWGSCTPPRVRTFVWRACHEALPTATNLAKRNPNLSVKCSICHVGDESLMHVLLCCSFARQVGASQCPYATAVVCGGVYSKLVAKGISASREGYRGQNSYHLLGIMETQMRANYGGEGTFSVRSCKSGSSCLD</sequence>
<name>A0AAW2RFB4_SESRA</name>
<gene>
    <name evidence="2" type="ORF">Sradi_3194500</name>
</gene>